<keyword evidence="3" id="KW-1185">Reference proteome</keyword>
<reference evidence="1 2" key="1">
    <citation type="journal article" date="2010" name="Nature">
        <title>Genome sequence of the palaeopolyploid soybean.</title>
        <authorList>
            <person name="Schmutz J."/>
            <person name="Cannon S.B."/>
            <person name="Schlueter J."/>
            <person name="Ma J."/>
            <person name="Mitros T."/>
            <person name="Nelson W."/>
            <person name="Hyten D.L."/>
            <person name="Song Q."/>
            <person name="Thelen J.J."/>
            <person name="Cheng J."/>
            <person name="Xu D."/>
            <person name="Hellsten U."/>
            <person name="May G.D."/>
            <person name="Yu Y."/>
            <person name="Sakurai T."/>
            <person name="Umezawa T."/>
            <person name="Bhattacharyya M.K."/>
            <person name="Sandhu D."/>
            <person name="Valliyodan B."/>
            <person name="Lindquist E."/>
            <person name="Peto M."/>
            <person name="Grant D."/>
            <person name="Shu S."/>
            <person name="Goodstein D."/>
            <person name="Barry K."/>
            <person name="Futrell-Griggs M."/>
            <person name="Abernathy B."/>
            <person name="Du J."/>
            <person name="Tian Z."/>
            <person name="Zhu L."/>
            <person name="Gill N."/>
            <person name="Joshi T."/>
            <person name="Libault M."/>
            <person name="Sethuraman A."/>
            <person name="Zhang X.-C."/>
            <person name="Shinozaki K."/>
            <person name="Nguyen H.T."/>
            <person name="Wing R.A."/>
            <person name="Cregan P."/>
            <person name="Specht J."/>
            <person name="Grimwood J."/>
            <person name="Rokhsar D."/>
            <person name="Stacey G."/>
            <person name="Shoemaker R.C."/>
            <person name="Jackson S.A."/>
        </authorList>
    </citation>
    <scope>NUCLEOTIDE SEQUENCE [LARGE SCALE GENOMIC DNA]</scope>
    <source>
        <strain evidence="2">cv. Williams 82</strain>
        <tissue evidence="1">Callus</tissue>
    </source>
</reference>
<dbReference type="PaxDb" id="3847-GLYMA16G28190.1"/>
<dbReference type="Proteomes" id="UP000008827">
    <property type="component" value="Chromosome 16"/>
</dbReference>
<organism evidence="1">
    <name type="scientific">Glycine max</name>
    <name type="common">Soybean</name>
    <name type="synonym">Glycine hispida</name>
    <dbReference type="NCBI Taxonomy" id="3847"/>
    <lineage>
        <taxon>Eukaryota</taxon>
        <taxon>Viridiplantae</taxon>
        <taxon>Streptophyta</taxon>
        <taxon>Embryophyta</taxon>
        <taxon>Tracheophyta</taxon>
        <taxon>Spermatophyta</taxon>
        <taxon>Magnoliopsida</taxon>
        <taxon>eudicotyledons</taxon>
        <taxon>Gunneridae</taxon>
        <taxon>Pentapetalae</taxon>
        <taxon>rosids</taxon>
        <taxon>fabids</taxon>
        <taxon>Fabales</taxon>
        <taxon>Fabaceae</taxon>
        <taxon>Papilionoideae</taxon>
        <taxon>50 kb inversion clade</taxon>
        <taxon>NPAAA clade</taxon>
        <taxon>indigoferoid/millettioid clade</taxon>
        <taxon>Phaseoleae</taxon>
        <taxon>Glycine</taxon>
        <taxon>Glycine subgen. Soja</taxon>
    </lineage>
</organism>
<proteinExistence type="predicted"/>
<reference evidence="2" key="2">
    <citation type="submission" date="2018-02" db="UniProtKB">
        <authorList>
            <consortium name="EnsemblPlants"/>
        </authorList>
    </citation>
    <scope>IDENTIFICATION</scope>
    <source>
        <strain evidence="2">Williams 82</strain>
    </source>
</reference>
<dbReference type="EnsemblPlants" id="KRH08692">
    <property type="protein sequence ID" value="KRH08692"/>
    <property type="gene ID" value="GLYMA_16G167000"/>
</dbReference>
<evidence type="ECO:0000313" key="3">
    <source>
        <dbReference type="Proteomes" id="UP000008827"/>
    </source>
</evidence>
<dbReference type="InParanoid" id="A0A0R0G326"/>
<gene>
    <name evidence="1" type="ORF">GLYMA_16G167000</name>
</gene>
<name>A0A0R0G326_SOYBN</name>
<reference evidence="1" key="3">
    <citation type="submission" date="2018-07" db="EMBL/GenBank/DDBJ databases">
        <title>WGS assembly of Glycine max.</title>
        <authorList>
            <person name="Schmutz J."/>
            <person name="Cannon S."/>
            <person name="Schlueter J."/>
            <person name="Ma J."/>
            <person name="Mitros T."/>
            <person name="Nelson W."/>
            <person name="Hyten D."/>
            <person name="Song Q."/>
            <person name="Thelen J."/>
            <person name="Cheng J."/>
            <person name="Xu D."/>
            <person name="Hellsten U."/>
            <person name="May G."/>
            <person name="Yu Y."/>
            <person name="Sakurai T."/>
            <person name="Umezawa T."/>
            <person name="Bhattacharyya M."/>
            <person name="Sandhu D."/>
            <person name="Valliyodan B."/>
            <person name="Lindquist E."/>
            <person name="Peto M."/>
            <person name="Grant D."/>
            <person name="Shu S."/>
            <person name="Goodstein D."/>
            <person name="Barry K."/>
            <person name="Futrell-Griggs M."/>
            <person name="Abernathy B."/>
            <person name="Du J."/>
            <person name="Tian Z."/>
            <person name="Zhu L."/>
            <person name="Gill N."/>
            <person name="Joshi T."/>
            <person name="Libault M."/>
            <person name="Sethuraman A."/>
            <person name="Zhang X."/>
            <person name="Shinozaki K."/>
            <person name="Nguyen H."/>
            <person name="Wing R."/>
            <person name="Cregan P."/>
            <person name="Specht J."/>
            <person name="Grimwood J."/>
            <person name="Rokhsar D."/>
            <person name="Stacey G."/>
            <person name="Shoemaker R."/>
            <person name="Jackson S."/>
        </authorList>
    </citation>
    <scope>NUCLEOTIDE SEQUENCE</scope>
    <source>
        <tissue evidence="1">Callus</tissue>
    </source>
</reference>
<evidence type="ECO:0000313" key="2">
    <source>
        <dbReference type="EnsemblPlants" id="KRH08692"/>
    </source>
</evidence>
<dbReference type="EMBL" id="CM000849">
    <property type="protein sequence ID" value="KRH08692.1"/>
    <property type="molecule type" value="Genomic_DNA"/>
</dbReference>
<dbReference type="AlphaFoldDB" id="A0A0R0G326"/>
<protein>
    <submittedName>
        <fullName evidence="1 2">Uncharacterized protein</fullName>
    </submittedName>
</protein>
<sequence>MPDQTLTPFLVPLAENSATNREQDYAVDWMTLVGGLAKSSILGKCVKSLEIFSVFWVMPKGLLVIKCRFFGKSFSLCIHLLIWIVFSCFCNL</sequence>
<evidence type="ECO:0000313" key="1">
    <source>
        <dbReference type="EMBL" id="KRH08692.1"/>
    </source>
</evidence>
<accession>A0A0R0G326</accession>
<dbReference type="Gramene" id="KRH08692">
    <property type="protein sequence ID" value="KRH08692"/>
    <property type="gene ID" value="GLYMA_16G167000"/>
</dbReference>